<feature type="signal peptide" evidence="3">
    <location>
        <begin position="1"/>
        <end position="28"/>
    </location>
</feature>
<keyword evidence="3" id="KW-0732">Signal</keyword>
<accession>A0ABQ0GPR0</accession>
<evidence type="ECO:0000256" key="1">
    <source>
        <dbReference type="SAM" id="MobiDB-lite"/>
    </source>
</evidence>
<dbReference type="Proteomes" id="UP001628179">
    <property type="component" value="Unassembled WGS sequence"/>
</dbReference>
<comment type="caution">
    <text evidence="4">The sequence shown here is derived from an EMBL/GenBank/DDBJ whole genome shotgun (WGS) entry which is preliminary data.</text>
</comment>
<feature type="compositionally biased region" description="Polar residues" evidence="1">
    <location>
        <begin position="207"/>
        <end position="216"/>
    </location>
</feature>
<feature type="transmembrane region" description="Helical" evidence="2">
    <location>
        <begin position="237"/>
        <end position="263"/>
    </location>
</feature>
<sequence>MRSAVIPLGSLLLLQLLFILALSAATDCFYPNGTRSEDTVSCWAASGQATGLCCKPGDLCFDSKICARRPSEDPDDLTYYRGNCYDRRWFSSSCPKFCIESDDRAQLLSIAQCPDDSTKTRWFCGDKSLARLVNGCDDIDTAFTVSGDMVAYATAGIKPASSSTSSSAEERETPVVNLSLGHGSISTAAISQPPSTTAPGPVGTVEASGTATTSGQDVAGPPTGPPSSIPQAGDTSLAVPIGVGVGVGGTALVAASLMSFFYLRKRRHAGPARAETPPPLGDGLFAMDNRAPRLPQLFHETKLPEAQGDNEYPRRVGGTMRFELA</sequence>
<gene>
    <name evidence="4" type="ORF">MFIFM68171_09941</name>
</gene>
<feature type="compositionally biased region" description="Polar residues" evidence="1">
    <location>
        <begin position="186"/>
        <end position="198"/>
    </location>
</feature>
<dbReference type="RefSeq" id="XP_070921461.1">
    <property type="nucleotide sequence ID" value="XM_071065360.1"/>
</dbReference>
<keyword evidence="2" id="KW-0472">Membrane</keyword>
<evidence type="ECO:0000313" key="4">
    <source>
        <dbReference type="EMBL" id="GAB1319731.1"/>
    </source>
</evidence>
<feature type="region of interest" description="Disordered" evidence="1">
    <location>
        <begin position="186"/>
        <end position="233"/>
    </location>
</feature>
<keyword evidence="2" id="KW-0812">Transmembrane</keyword>
<keyword evidence="2" id="KW-1133">Transmembrane helix</keyword>
<evidence type="ECO:0000313" key="5">
    <source>
        <dbReference type="Proteomes" id="UP001628179"/>
    </source>
</evidence>
<organism evidence="4 5">
    <name type="scientific">Madurella fahalii</name>
    <dbReference type="NCBI Taxonomy" id="1157608"/>
    <lineage>
        <taxon>Eukaryota</taxon>
        <taxon>Fungi</taxon>
        <taxon>Dikarya</taxon>
        <taxon>Ascomycota</taxon>
        <taxon>Pezizomycotina</taxon>
        <taxon>Sordariomycetes</taxon>
        <taxon>Sordariomycetidae</taxon>
        <taxon>Sordariales</taxon>
        <taxon>Sordariales incertae sedis</taxon>
        <taxon>Madurella</taxon>
    </lineage>
</organism>
<protein>
    <submittedName>
        <fullName evidence="4">Uncharacterized protein</fullName>
    </submittedName>
</protein>
<reference evidence="4 5" key="1">
    <citation type="submission" date="2024-09" db="EMBL/GenBank/DDBJ databases">
        <title>Itraconazole resistance in Madurella fahalii resulting from another homologue of gene encoding cytochrome P450 14-alpha sterol demethylase (CYP51).</title>
        <authorList>
            <person name="Yoshioka I."/>
            <person name="Fahal A.H."/>
            <person name="Kaneko S."/>
            <person name="Yaguchi T."/>
        </authorList>
    </citation>
    <scope>NUCLEOTIDE SEQUENCE [LARGE SCALE GENOMIC DNA]</scope>
    <source>
        <strain evidence="4 5">IFM 68171</strain>
    </source>
</reference>
<evidence type="ECO:0000256" key="2">
    <source>
        <dbReference type="SAM" id="Phobius"/>
    </source>
</evidence>
<proteinExistence type="predicted"/>
<keyword evidence="5" id="KW-1185">Reference proteome</keyword>
<dbReference type="EMBL" id="BAAFSV010000005">
    <property type="protein sequence ID" value="GAB1319731.1"/>
    <property type="molecule type" value="Genomic_DNA"/>
</dbReference>
<evidence type="ECO:0000256" key="3">
    <source>
        <dbReference type="SAM" id="SignalP"/>
    </source>
</evidence>
<feature type="chain" id="PRO_5045746665" evidence="3">
    <location>
        <begin position="29"/>
        <end position="325"/>
    </location>
</feature>
<name>A0ABQ0GPR0_9PEZI</name>
<dbReference type="GeneID" id="98180683"/>